<feature type="domain" description="Arginyl tRNA synthetase N-terminal" evidence="13">
    <location>
        <begin position="3"/>
        <end position="83"/>
    </location>
</feature>
<dbReference type="InterPro" id="IPR009080">
    <property type="entry name" value="tRNAsynth_Ia_anticodon-bd"/>
</dbReference>
<dbReference type="CDD" id="cd00671">
    <property type="entry name" value="ArgRS_core"/>
    <property type="match status" value="1"/>
</dbReference>
<keyword evidence="7 10" id="KW-0648">Protein biosynthesis</keyword>
<evidence type="ECO:0000256" key="9">
    <source>
        <dbReference type="ARBA" id="ARBA00049339"/>
    </source>
</evidence>
<dbReference type="PROSITE" id="PS00178">
    <property type="entry name" value="AA_TRNA_LIGASE_I"/>
    <property type="match status" value="1"/>
</dbReference>
<evidence type="ECO:0000259" key="13">
    <source>
        <dbReference type="SMART" id="SM01016"/>
    </source>
</evidence>
<dbReference type="HAMAP" id="MF_00123">
    <property type="entry name" value="Arg_tRNA_synth"/>
    <property type="match status" value="1"/>
</dbReference>
<dbReference type="InterPro" id="IPR036695">
    <property type="entry name" value="Arg-tRNA-synth_N_sf"/>
</dbReference>
<dbReference type="GO" id="GO:0004814">
    <property type="term" value="F:arginine-tRNA ligase activity"/>
    <property type="evidence" value="ECO:0007669"/>
    <property type="project" value="UniProtKB-UniRule"/>
</dbReference>
<dbReference type="PANTHER" id="PTHR11956">
    <property type="entry name" value="ARGINYL-TRNA SYNTHETASE"/>
    <property type="match status" value="1"/>
</dbReference>
<organism evidence="14 15">
    <name type="scientific">Candidatus Azambacteria bacterium GW2011_GWB1_42_17</name>
    <dbReference type="NCBI Taxonomy" id="1618615"/>
    <lineage>
        <taxon>Bacteria</taxon>
        <taxon>Candidatus Azamiibacteriota</taxon>
    </lineage>
</organism>
<reference evidence="14 15" key="1">
    <citation type="journal article" date="2015" name="Nature">
        <title>rRNA introns, odd ribosomes, and small enigmatic genomes across a large radiation of phyla.</title>
        <authorList>
            <person name="Brown C.T."/>
            <person name="Hug L.A."/>
            <person name="Thomas B.C."/>
            <person name="Sharon I."/>
            <person name="Castelle C.J."/>
            <person name="Singh A."/>
            <person name="Wilkins M.J."/>
            <person name="Williams K.H."/>
            <person name="Banfield J.F."/>
        </authorList>
    </citation>
    <scope>NUCLEOTIDE SEQUENCE [LARGE SCALE GENOMIC DNA]</scope>
</reference>
<dbReference type="PATRIC" id="fig|1618615.3.peg.67"/>
<comment type="caution">
    <text evidence="14">The sequence shown here is derived from an EMBL/GenBank/DDBJ whole genome shotgun (WGS) entry which is preliminary data.</text>
</comment>
<comment type="catalytic activity">
    <reaction evidence="9 10">
        <text>tRNA(Arg) + L-arginine + ATP = L-arginyl-tRNA(Arg) + AMP + diphosphate</text>
        <dbReference type="Rhea" id="RHEA:20301"/>
        <dbReference type="Rhea" id="RHEA-COMP:9658"/>
        <dbReference type="Rhea" id="RHEA-COMP:9673"/>
        <dbReference type="ChEBI" id="CHEBI:30616"/>
        <dbReference type="ChEBI" id="CHEBI:32682"/>
        <dbReference type="ChEBI" id="CHEBI:33019"/>
        <dbReference type="ChEBI" id="CHEBI:78442"/>
        <dbReference type="ChEBI" id="CHEBI:78513"/>
        <dbReference type="ChEBI" id="CHEBI:456215"/>
        <dbReference type="EC" id="6.1.1.19"/>
    </reaction>
</comment>
<evidence type="ECO:0000256" key="3">
    <source>
        <dbReference type="ARBA" id="ARBA00022490"/>
    </source>
</evidence>
<dbReference type="InterPro" id="IPR001278">
    <property type="entry name" value="Arg-tRNA-ligase"/>
</dbReference>
<dbReference type="SMART" id="SM00836">
    <property type="entry name" value="DALR_1"/>
    <property type="match status" value="1"/>
</dbReference>
<evidence type="ECO:0000313" key="14">
    <source>
        <dbReference type="EMBL" id="KKS44840.1"/>
    </source>
</evidence>
<keyword evidence="5 10" id="KW-0547">Nucleotide-binding</keyword>
<evidence type="ECO:0000313" key="15">
    <source>
        <dbReference type="Proteomes" id="UP000033986"/>
    </source>
</evidence>
<dbReference type="InterPro" id="IPR008909">
    <property type="entry name" value="DALR_anticod-bd"/>
</dbReference>
<evidence type="ECO:0000256" key="8">
    <source>
        <dbReference type="ARBA" id="ARBA00023146"/>
    </source>
</evidence>
<name>A0A0G0Z7Z5_9BACT</name>
<dbReference type="EC" id="6.1.1.19" evidence="10"/>
<evidence type="ECO:0000256" key="2">
    <source>
        <dbReference type="ARBA" id="ARBA00005594"/>
    </source>
</evidence>
<dbReference type="InterPro" id="IPR001412">
    <property type="entry name" value="aa-tRNA-synth_I_CS"/>
</dbReference>
<dbReference type="Pfam" id="PF05746">
    <property type="entry name" value="DALR_1"/>
    <property type="match status" value="1"/>
</dbReference>
<dbReference type="Gene3D" id="1.10.730.10">
    <property type="entry name" value="Isoleucyl-tRNA Synthetase, Domain 1"/>
    <property type="match status" value="1"/>
</dbReference>
<comment type="caution">
    <text evidence="10">Lacks conserved residue(s) required for the propagation of feature annotation.</text>
</comment>
<dbReference type="AlphaFoldDB" id="A0A0G0Z7Z5"/>
<dbReference type="InterPro" id="IPR014729">
    <property type="entry name" value="Rossmann-like_a/b/a_fold"/>
</dbReference>
<evidence type="ECO:0000256" key="10">
    <source>
        <dbReference type="HAMAP-Rule" id="MF_00123"/>
    </source>
</evidence>
<evidence type="ECO:0000256" key="11">
    <source>
        <dbReference type="RuleBase" id="RU363038"/>
    </source>
</evidence>
<keyword evidence="8 10" id="KW-0030">Aminoacyl-tRNA synthetase</keyword>
<feature type="domain" description="DALR anticodon binding" evidence="12">
    <location>
        <begin position="418"/>
        <end position="540"/>
    </location>
</feature>
<comment type="subunit">
    <text evidence="10">Monomer.</text>
</comment>
<dbReference type="SUPFAM" id="SSF52374">
    <property type="entry name" value="Nucleotidylyl transferase"/>
    <property type="match status" value="1"/>
</dbReference>
<dbReference type="SUPFAM" id="SSF55190">
    <property type="entry name" value="Arginyl-tRNA synthetase (ArgRS), N-terminal 'additional' domain"/>
    <property type="match status" value="1"/>
</dbReference>
<evidence type="ECO:0000256" key="6">
    <source>
        <dbReference type="ARBA" id="ARBA00022840"/>
    </source>
</evidence>
<keyword evidence="4 10" id="KW-0436">Ligase</keyword>
<dbReference type="FunFam" id="1.10.730.10:FF:000008">
    <property type="entry name" value="Arginine--tRNA ligase"/>
    <property type="match status" value="1"/>
</dbReference>
<dbReference type="Gene3D" id="3.30.1360.70">
    <property type="entry name" value="Arginyl tRNA synthetase N-terminal domain"/>
    <property type="match status" value="1"/>
</dbReference>
<evidence type="ECO:0000256" key="7">
    <source>
        <dbReference type="ARBA" id="ARBA00022917"/>
    </source>
</evidence>
<dbReference type="Gene3D" id="3.40.50.620">
    <property type="entry name" value="HUPs"/>
    <property type="match status" value="1"/>
</dbReference>
<dbReference type="GO" id="GO:0006420">
    <property type="term" value="P:arginyl-tRNA aminoacylation"/>
    <property type="evidence" value="ECO:0007669"/>
    <property type="project" value="UniProtKB-UniRule"/>
</dbReference>
<dbReference type="Proteomes" id="UP000033986">
    <property type="component" value="Unassembled WGS sequence"/>
</dbReference>
<sequence>MIELIKTMIADITRKIAPNFKGEILVEIPENKEHGDYTSSVAFSLAKVFHKSSSAIADELAKKLKSPEFSKIEAKNGFINFFLSEECLKHQLKEILKKKNKYGFSTLQQAQGKKIQVEFISSNPTGPPTIGNGRGGFYGDVLANILETQGHKITREFYVNDRGGQILALGRSIKLAQGKTLNLEKTELDNLYKGNYINDLAKQIDENLSVEEAGQEAVDLILNTYIKPIIKKFGINFNIWFSEKSLYKKNNYEKVMKDLMQKELIYEKDGATWMKTLELGDTKDRVLIKSNGDETYFMSDILYHLNKFEVRKFDKVINVWGADHHGDVSRLMGALKILGIDLERLKIVLIQFVRLVSGGKKAKVSKRAGTFITFEELVYKVGLDAARFFFLMYSNDTHMDFDMALAKERSQKNPVYYVQYAYARLCSILRKAQISKPKSQTKSKLQITNYKLFTENDLNLIRKLIEYPEILSDIAKTYEVHHLPRYALELACEFHNFYEKERVITEDKNLTSARLALVMATKIVLANTLNLMGIKAPDKM</sequence>
<dbReference type="NCBIfam" id="TIGR00456">
    <property type="entry name" value="argS"/>
    <property type="match status" value="1"/>
</dbReference>
<keyword evidence="3 10" id="KW-0963">Cytoplasm</keyword>
<accession>A0A0G0Z7Z5</accession>
<dbReference type="PANTHER" id="PTHR11956:SF5">
    <property type="entry name" value="ARGININE--TRNA LIGASE, CYTOPLASMIC"/>
    <property type="match status" value="1"/>
</dbReference>
<dbReference type="GO" id="GO:0005737">
    <property type="term" value="C:cytoplasm"/>
    <property type="evidence" value="ECO:0007669"/>
    <property type="project" value="UniProtKB-SubCell"/>
</dbReference>
<evidence type="ECO:0000256" key="1">
    <source>
        <dbReference type="ARBA" id="ARBA00004496"/>
    </source>
</evidence>
<evidence type="ECO:0000256" key="4">
    <source>
        <dbReference type="ARBA" id="ARBA00022598"/>
    </source>
</evidence>
<protein>
    <recommendedName>
        <fullName evidence="10">Arginine--tRNA ligase</fullName>
        <ecNumber evidence="10">6.1.1.19</ecNumber>
    </recommendedName>
    <alternativeName>
        <fullName evidence="10">Arginyl-tRNA synthetase</fullName>
        <shortName evidence="10">ArgRS</shortName>
    </alternativeName>
</protein>
<dbReference type="EMBL" id="LCDB01000002">
    <property type="protein sequence ID" value="KKS44840.1"/>
    <property type="molecule type" value="Genomic_DNA"/>
</dbReference>
<dbReference type="InterPro" id="IPR005148">
    <property type="entry name" value="Arg-tRNA-synth_N"/>
</dbReference>
<dbReference type="SMART" id="SM01016">
    <property type="entry name" value="Arg_tRNA_synt_N"/>
    <property type="match status" value="1"/>
</dbReference>
<dbReference type="Pfam" id="PF00750">
    <property type="entry name" value="tRNA-synt_1d"/>
    <property type="match status" value="1"/>
</dbReference>
<dbReference type="SUPFAM" id="SSF47323">
    <property type="entry name" value="Anticodon-binding domain of a subclass of class I aminoacyl-tRNA synthetases"/>
    <property type="match status" value="1"/>
</dbReference>
<comment type="subcellular location">
    <subcellularLocation>
        <location evidence="1 10">Cytoplasm</location>
    </subcellularLocation>
</comment>
<dbReference type="PRINTS" id="PR01038">
    <property type="entry name" value="TRNASYNTHARG"/>
</dbReference>
<dbReference type="Pfam" id="PF03485">
    <property type="entry name" value="Arg_tRNA_synt_N"/>
    <property type="match status" value="1"/>
</dbReference>
<dbReference type="InterPro" id="IPR035684">
    <property type="entry name" value="ArgRS_core"/>
</dbReference>
<evidence type="ECO:0000256" key="5">
    <source>
        <dbReference type="ARBA" id="ARBA00022741"/>
    </source>
</evidence>
<gene>
    <name evidence="10" type="primary">argS</name>
    <name evidence="14" type="ORF">UV07_C0002G0026</name>
</gene>
<comment type="similarity">
    <text evidence="2 10 11">Belongs to the class-I aminoacyl-tRNA synthetase family.</text>
</comment>
<proteinExistence type="inferred from homology"/>
<evidence type="ECO:0000259" key="12">
    <source>
        <dbReference type="SMART" id="SM00836"/>
    </source>
</evidence>
<dbReference type="GO" id="GO:0005524">
    <property type="term" value="F:ATP binding"/>
    <property type="evidence" value="ECO:0007669"/>
    <property type="project" value="UniProtKB-UniRule"/>
</dbReference>
<keyword evidence="6 10" id="KW-0067">ATP-binding</keyword>